<feature type="region of interest" description="Disordered" evidence="1">
    <location>
        <begin position="21"/>
        <end position="40"/>
    </location>
</feature>
<reference evidence="3 4" key="1">
    <citation type="submission" date="2015-09" db="EMBL/GenBank/DDBJ databases">
        <title>Draft genome of a European isolate of the apple canker pathogen Neonectria ditissima.</title>
        <authorList>
            <person name="Gomez-Cortecero A."/>
            <person name="Harrison R.J."/>
            <person name="Armitage A.D."/>
        </authorList>
    </citation>
    <scope>NUCLEOTIDE SEQUENCE [LARGE SCALE GENOMIC DNA]</scope>
    <source>
        <strain evidence="3 4">R09/05</strain>
    </source>
</reference>
<feature type="compositionally biased region" description="Polar residues" evidence="1">
    <location>
        <begin position="198"/>
        <end position="208"/>
    </location>
</feature>
<sequence>MDLSPRFETVVRPDIEDILPASSNSFGEAPVTTGPSSPLSSSEILEKLLLNAEISRVISASQSTTLFTAITPRQSIQAVTSTAEAFEATATAAEDNVPSATQRFNRFTDIGIAFGIFVALTVIVVGIVFCVRHKKSKKPPKSQGQHEPKTIDYRDWRQANLSAPSVAHIPKDSNSHPGAMVDNYAREHNQWAQPPLYQPSQTQNANSIPNPPRQRYS</sequence>
<keyword evidence="2" id="KW-0472">Membrane</keyword>
<dbReference type="Proteomes" id="UP000050424">
    <property type="component" value="Unassembled WGS sequence"/>
</dbReference>
<evidence type="ECO:0000256" key="2">
    <source>
        <dbReference type="SAM" id="Phobius"/>
    </source>
</evidence>
<evidence type="ECO:0000313" key="3">
    <source>
        <dbReference type="EMBL" id="KPM42778.1"/>
    </source>
</evidence>
<keyword evidence="2" id="KW-1133">Transmembrane helix</keyword>
<dbReference type="STRING" id="78410.A0A0P7BHD0"/>
<name>A0A0P7BHD0_9HYPO</name>
<feature type="region of interest" description="Disordered" evidence="1">
    <location>
        <begin position="166"/>
        <end position="217"/>
    </location>
</feature>
<dbReference type="EMBL" id="LKCW01000043">
    <property type="protein sequence ID" value="KPM42778.1"/>
    <property type="molecule type" value="Genomic_DNA"/>
</dbReference>
<accession>A0A0P7BHD0</accession>
<protein>
    <submittedName>
        <fullName evidence="3">Uncharacterized protein</fullName>
    </submittedName>
</protein>
<organism evidence="3 4">
    <name type="scientific">Neonectria ditissima</name>
    <dbReference type="NCBI Taxonomy" id="78410"/>
    <lineage>
        <taxon>Eukaryota</taxon>
        <taxon>Fungi</taxon>
        <taxon>Dikarya</taxon>
        <taxon>Ascomycota</taxon>
        <taxon>Pezizomycotina</taxon>
        <taxon>Sordariomycetes</taxon>
        <taxon>Hypocreomycetidae</taxon>
        <taxon>Hypocreales</taxon>
        <taxon>Nectriaceae</taxon>
        <taxon>Neonectria</taxon>
    </lineage>
</organism>
<comment type="caution">
    <text evidence="3">The sequence shown here is derived from an EMBL/GenBank/DDBJ whole genome shotgun (WGS) entry which is preliminary data.</text>
</comment>
<evidence type="ECO:0000313" key="4">
    <source>
        <dbReference type="Proteomes" id="UP000050424"/>
    </source>
</evidence>
<dbReference type="AlphaFoldDB" id="A0A0P7BHD0"/>
<evidence type="ECO:0000256" key="1">
    <source>
        <dbReference type="SAM" id="MobiDB-lite"/>
    </source>
</evidence>
<keyword evidence="2" id="KW-0812">Transmembrane</keyword>
<keyword evidence="4" id="KW-1185">Reference proteome</keyword>
<feature type="transmembrane region" description="Helical" evidence="2">
    <location>
        <begin position="110"/>
        <end position="131"/>
    </location>
</feature>
<proteinExistence type="predicted"/>
<dbReference type="OrthoDB" id="5104794at2759"/>
<gene>
    <name evidence="3" type="ORF">AK830_g3788</name>
</gene>